<evidence type="ECO:0000256" key="4">
    <source>
        <dbReference type="ARBA" id="ARBA00022692"/>
    </source>
</evidence>
<keyword evidence="4 7" id="KW-0812">Transmembrane</keyword>
<proteinExistence type="predicted"/>
<keyword evidence="6 7" id="KW-0472">Membrane</keyword>
<dbReference type="PROSITE" id="PS50850">
    <property type="entry name" value="MFS"/>
    <property type="match status" value="1"/>
</dbReference>
<comment type="caution">
    <text evidence="9">The sequence shown here is derived from an EMBL/GenBank/DDBJ whole genome shotgun (WGS) entry which is preliminary data.</text>
</comment>
<protein>
    <submittedName>
        <fullName evidence="9">MFS transporter</fullName>
    </submittedName>
</protein>
<evidence type="ECO:0000259" key="8">
    <source>
        <dbReference type="PROSITE" id="PS50850"/>
    </source>
</evidence>
<reference evidence="9 10" key="1">
    <citation type="submission" date="2024-12" db="EMBL/GenBank/DDBJ databases">
        <authorList>
            <person name="Lee Y."/>
        </authorList>
    </citation>
    <scope>NUCLEOTIDE SEQUENCE [LARGE SCALE GENOMIC DNA]</scope>
    <source>
        <strain evidence="9 10">03SUJ4</strain>
    </source>
</reference>
<evidence type="ECO:0000256" key="3">
    <source>
        <dbReference type="ARBA" id="ARBA00022475"/>
    </source>
</evidence>
<dbReference type="Gene3D" id="1.20.1720.10">
    <property type="entry name" value="Multidrug resistance protein D"/>
    <property type="match status" value="1"/>
</dbReference>
<feature type="transmembrane region" description="Helical" evidence="7">
    <location>
        <begin position="336"/>
        <end position="360"/>
    </location>
</feature>
<evidence type="ECO:0000313" key="10">
    <source>
        <dbReference type="Proteomes" id="UP001634747"/>
    </source>
</evidence>
<feature type="transmembrane region" description="Helical" evidence="7">
    <location>
        <begin position="145"/>
        <end position="169"/>
    </location>
</feature>
<keyword evidence="2" id="KW-0813">Transport</keyword>
<evidence type="ECO:0000256" key="5">
    <source>
        <dbReference type="ARBA" id="ARBA00022989"/>
    </source>
</evidence>
<keyword evidence="3" id="KW-1003">Cell membrane</keyword>
<feature type="transmembrane region" description="Helical" evidence="7">
    <location>
        <begin position="91"/>
        <end position="110"/>
    </location>
</feature>
<dbReference type="Pfam" id="PF07690">
    <property type="entry name" value="MFS_1"/>
    <property type="match status" value="1"/>
</dbReference>
<evidence type="ECO:0000256" key="2">
    <source>
        <dbReference type="ARBA" id="ARBA00022448"/>
    </source>
</evidence>
<feature type="transmembrane region" description="Helical" evidence="7">
    <location>
        <begin position="175"/>
        <end position="195"/>
    </location>
</feature>
<evidence type="ECO:0000256" key="6">
    <source>
        <dbReference type="ARBA" id="ARBA00023136"/>
    </source>
</evidence>
<evidence type="ECO:0000313" key="9">
    <source>
        <dbReference type="EMBL" id="MFN2976124.1"/>
    </source>
</evidence>
<feature type="transmembrane region" description="Helical" evidence="7">
    <location>
        <begin position="403"/>
        <end position="427"/>
    </location>
</feature>
<dbReference type="RefSeq" id="WP_263412385.1">
    <property type="nucleotide sequence ID" value="NZ_BAABBH010000001.1"/>
</dbReference>
<feature type="transmembrane region" description="Helical" evidence="7">
    <location>
        <begin position="366"/>
        <end position="391"/>
    </location>
</feature>
<dbReference type="InterPro" id="IPR020846">
    <property type="entry name" value="MFS_dom"/>
</dbReference>
<dbReference type="Proteomes" id="UP001634747">
    <property type="component" value="Unassembled WGS sequence"/>
</dbReference>
<feature type="transmembrane region" description="Helical" evidence="7">
    <location>
        <begin position="116"/>
        <end position="133"/>
    </location>
</feature>
<dbReference type="PANTHER" id="PTHR42718:SF46">
    <property type="entry name" value="BLR6921 PROTEIN"/>
    <property type="match status" value="1"/>
</dbReference>
<comment type="subcellular location">
    <subcellularLocation>
        <location evidence="1">Cell membrane</location>
        <topology evidence="1">Multi-pass membrane protein</topology>
    </subcellularLocation>
</comment>
<sequence length="487" mass="50716">MSGSTERSLDPSTLRGRALAVALLSATALFMENLDATILTTGLPAMARDFHVTPVALNVGITAYLLTLAVLIPASGWVADRFGERKTFATAVLVFTVASACCAASRTLPWFLASRVLQGAGGAMMVPVGRLMVVRSATKPQLMKAIAYTIWPALTAPILGPVVGGWIIHVASWPWMFLLNLPIGFLLFGISLAVVRDSERQAAPPSLDGTGVVLTGLSCLLWVVGLELFENGAGVVSSGALLALGLVCTMLTVSHMRRSPRALFAPALFRIATFRTVMVAGSLFRMAVFSVPFLLPLLFQTAFGLDALRSGSLTMAVFAGNLAMKPLTTPLLRRYGFRGVLLGNGIATVLLLAACGWLRAATPVTLVLLILFLGGAGRSMELTALTTLGFADLSPELTASGTTFATMVQQMTVSLGVSVAALVLHLTQGTAADGGAGHGSFRAAFCAMSALALCSLISFARLPVEAGSAVSGHRVRTQALGDAPAQG</sequence>
<feature type="transmembrane region" description="Helical" evidence="7">
    <location>
        <begin position="274"/>
        <end position="295"/>
    </location>
</feature>
<feature type="transmembrane region" description="Helical" evidence="7">
    <location>
        <begin position="439"/>
        <end position="459"/>
    </location>
</feature>
<dbReference type="EMBL" id="JBJYXY010000001">
    <property type="protein sequence ID" value="MFN2976124.1"/>
    <property type="molecule type" value="Genomic_DNA"/>
</dbReference>
<feature type="domain" description="Major facilitator superfamily (MFS) profile" evidence="8">
    <location>
        <begin position="21"/>
        <end position="467"/>
    </location>
</feature>
<feature type="transmembrane region" description="Helical" evidence="7">
    <location>
        <begin position="57"/>
        <end position="79"/>
    </location>
</feature>
<dbReference type="InterPro" id="IPR011701">
    <property type="entry name" value="MFS"/>
</dbReference>
<keyword evidence="10" id="KW-1185">Reference proteome</keyword>
<organism evidence="9 10">
    <name type="scientific">Terriglobus aquaticus</name>
    <dbReference type="NCBI Taxonomy" id="940139"/>
    <lineage>
        <taxon>Bacteria</taxon>
        <taxon>Pseudomonadati</taxon>
        <taxon>Acidobacteriota</taxon>
        <taxon>Terriglobia</taxon>
        <taxon>Terriglobales</taxon>
        <taxon>Acidobacteriaceae</taxon>
        <taxon>Terriglobus</taxon>
    </lineage>
</organism>
<dbReference type="PANTHER" id="PTHR42718">
    <property type="entry name" value="MAJOR FACILITATOR SUPERFAMILY MULTIDRUG TRANSPORTER MFSC"/>
    <property type="match status" value="1"/>
</dbReference>
<accession>A0ABW9KK48</accession>
<feature type="transmembrane region" description="Helical" evidence="7">
    <location>
        <begin position="232"/>
        <end position="253"/>
    </location>
</feature>
<dbReference type="Gene3D" id="1.20.1250.20">
    <property type="entry name" value="MFS general substrate transporter like domains"/>
    <property type="match status" value="1"/>
</dbReference>
<evidence type="ECO:0000256" key="1">
    <source>
        <dbReference type="ARBA" id="ARBA00004651"/>
    </source>
</evidence>
<dbReference type="SUPFAM" id="SSF103473">
    <property type="entry name" value="MFS general substrate transporter"/>
    <property type="match status" value="1"/>
</dbReference>
<keyword evidence="5 7" id="KW-1133">Transmembrane helix</keyword>
<gene>
    <name evidence="9" type="ORF">ACK2TP_10145</name>
</gene>
<feature type="transmembrane region" description="Helical" evidence="7">
    <location>
        <begin position="207"/>
        <end position="226"/>
    </location>
</feature>
<evidence type="ECO:0000256" key="7">
    <source>
        <dbReference type="SAM" id="Phobius"/>
    </source>
</evidence>
<name>A0ABW9KK48_9BACT</name>
<dbReference type="InterPro" id="IPR036259">
    <property type="entry name" value="MFS_trans_sf"/>
</dbReference>